<dbReference type="Proteomes" id="UP000268469">
    <property type="component" value="Unassembled WGS sequence"/>
</dbReference>
<evidence type="ECO:0000313" key="3">
    <source>
        <dbReference type="Proteomes" id="UP000268469"/>
    </source>
</evidence>
<gene>
    <name evidence="2" type="ORF">DRP53_09105</name>
</gene>
<proteinExistence type="predicted"/>
<dbReference type="InterPro" id="IPR025965">
    <property type="entry name" value="FlgD/Vpr_Ig-like"/>
</dbReference>
<dbReference type="Gene3D" id="2.60.40.4070">
    <property type="match status" value="1"/>
</dbReference>
<feature type="domain" description="FlgD/Vpr Ig-like" evidence="1">
    <location>
        <begin position="350"/>
        <end position="407"/>
    </location>
</feature>
<dbReference type="EMBL" id="QNBE01000104">
    <property type="protein sequence ID" value="RKX69131.1"/>
    <property type="molecule type" value="Genomic_DNA"/>
</dbReference>
<accession>A0A660SGL3</accession>
<sequence length="434" mass="49018">MGVGLTPDSSDTIMIQIHLPHKALVRATVYDTFWHAYGVRGPLYWDGEQRVYPLPTAYSDSEASYYHSISYDSTQRQYLYKLEPFNGPGVELEIQAQARGIPFWIGKPEGAYIIHGACKIKEDVDIWGAYWDVGIMKSDLKLPDGRSYTFYGGFLWDRAYHRVYYSDSAAGTGCGAPLSFTALGIQGENVDMMILQSIKPAGCPVQTPVPFQHQGRINFPLLGKDFTFDHFTYHDNGGLQPDSHYLSGRYAGGEVNLVGTVFRFWPPQWHPSQGVYWDSTLRYVWGRAFIRWNGFLTLEQDTIWVKDWIGIGEFTRDEPGPGLRGDRDREMESKLMIAVAPTPFTGKVKIDYSIPSDIGNPADVSLKIFDPSGREVRSFPLEQLLQGVPLFWDGTDSDGRRVSPGVYFCRLAIGELSVTKKVLFLKPVKGRRHK</sequence>
<evidence type="ECO:0000259" key="1">
    <source>
        <dbReference type="Pfam" id="PF13860"/>
    </source>
</evidence>
<reference evidence="2 3" key="1">
    <citation type="submission" date="2018-06" db="EMBL/GenBank/DDBJ databases">
        <title>Extensive metabolic versatility and redundancy in microbially diverse, dynamic hydrothermal sediments.</title>
        <authorList>
            <person name="Dombrowski N."/>
            <person name="Teske A."/>
            <person name="Baker B.J."/>
        </authorList>
    </citation>
    <scope>NUCLEOTIDE SEQUENCE [LARGE SCALE GENOMIC DNA]</scope>
    <source>
        <strain evidence="2">B36_G15</strain>
    </source>
</reference>
<protein>
    <recommendedName>
        <fullName evidence="1">FlgD/Vpr Ig-like domain-containing protein</fullName>
    </recommendedName>
</protein>
<dbReference type="AlphaFoldDB" id="A0A660SGL3"/>
<name>A0A660SGL3_UNCW3</name>
<comment type="caution">
    <text evidence="2">The sequence shown here is derived from an EMBL/GenBank/DDBJ whole genome shotgun (WGS) entry which is preliminary data.</text>
</comment>
<evidence type="ECO:0000313" key="2">
    <source>
        <dbReference type="EMBL" id="RKX69131.1"/>
    </source>
</evidence>
<organism evidence="2 3">
    <name type="scientific">candidate division WOR-3 bacterium</name>
    <dbReference type="NCBI Taxonomy" id="2052148"/>
    <lineage>
        <taxon>Bacteria</taxon>
        <taxon>Bacteria division WOR-3</taxon>
    </lineage>
</organism>
<dbReference type="Pfam" id="PF13860">
    <property type="entry name" value="FlgD_ig"/>
    <property type="match status" value="1"/>
</dbReference>